<protein>
    <submittedName>
        <fullName evidence="2">Rhs family protein-like protein</fullName>
    </submittedName>
</protein>
<dbReference type="PRINTS" id="PR00394">
    <property type="entry name" value="RHSPROTEIN"/>
</dbReference>
<dbReference type="EMBL" id="CP000542">
    <property type="protein sequence ID" value="ABM55922.1"/>
    <property type="molecule type" value="Genomic_DNA"/>
</dbReference>
<feature type="domain" description="RHS protein conserved region" evidence="1">
    <location>
        <begin position="66"/>
        <end position="98"/>
    </location>
</feature>
<dbReference type="NCBIfam" id="TIGR03696">
    <property type="entry name" value="Rhs_assc_core"/>
    <property type="match status" value="1"/>
</dbReference>
<dbReference type="HOGENOM" id="CLU_918106_0_0_4"/>
<dbReference type="PANTHER" id="PTHR32305">
    <property type="match status" value="1"/>
</dbReference>
<dbReference type="InterPro" id="IPR001826">
    <property type="entry name" value="RHS"/>
</dbReference>
<organism evidence="2 3">
    <name type="scientific">Verminephrobacter eiseniae (strain EF01-2)</name>
    <dbReference type="NCBI Taxonomy" id="391735"/>
    <lineage>
        <taxon>Bacteria</taxon>
        <taxon>Pseudomonadati</taxon>
        <taxon>Pseudomonadota</taxon>
        <taxon>Betaproteobacteria</taxon>
        <taxon>Burkholderiales</taxon>
        <taxon>Comamonadaceae</taxon>
        <taxon>Verminephrobacter</taxon>
    </lineage>
</organism>
<name>A1WE65_VEREI</name>
<dbReference type="Pfam" id="PF03527">
    <property type="entry name" value="RHS"/>
    <property type="match status" value="1"/>
</dbReference>
<dbReference type="KEGG" id="vei:Veis_0130"/>
<evidence type="ECO:0000259" key="1">
    <source>
        <dbReference type="Pfam" id="PF03527"/>
    </source>
</evidence>
<keyword evidence="3" id="KW-1185">Reference proteome</keyword>
<dbReference type="Gene3D" id="2.180.10.10">
    <property type="entry name" value="RHS repeat-associated core"/>
    <property type="match status" value="1"/>
</dbReference>
<accession>A1WE65</accession>
<evidence type="ECO:0000313" key="3">
    <source>
        <dbReference type="Proteomes" id="UP000000374"/>
    </source>
</evidence>
<evidence type="ECO:0000313" key="2">
    <source>
        <dbReference type="EMBL" id="ABM55922.1"/>
    </source>
</evidence>
<dbReference type="STRING" id="391735.Veis_0130"/>
<dbReference type="RefSeq" id="WP_011807941.1">
    <property type="nucleotide sequence ID" value="NC_008786.1"/>
</dbReference>
<sequence length="303" mass="33710">MRTYFLYTDEGLIAEATQTITINADQSISASAAPTITTQYGPRPDSEFMTGVLFIKTKNGNGRDVVAYYHGNHLEVPLQATDNAGNVVWAANYNAFGRADVVTPRSATGDSRINSQLRLPGQYEDVETGLHYNFHRYYDLDIGRYSQIDPIGLRGGLNGYVYVNGNPLSFTDPLGLDVELRCRPAEIVAGLVNHCWLKTDTIEAGMNKRITCSRAGNELVNLDSIWVVVSNHQCDIPTVITPVPFVDEDCVNRELQIGKPLGMFLPPFKSCQTFAQDVIQKCAPSSISQPYIKYPIGRWRPRR</sequence>
<reference evidence="3" key="1">
    <citation type="submission" date="2006-12" db="EMBL/GenBank/DDBJ databases">
        <title>Complete sequence of chromosome 1 of Verminephrobacter eiseniae EF01-2.</title>
        <authorList>
            <person name="Copeland A."/>
            <person name="Lucas S."/>
            <person name="Lapidus A."/>
            <person name="Barry K."/>
            <person name="Detter J.C."/>
            <person name="Glavina del Rio T."/>
            <person name="Dalin E."/>
            <person name="Tice H."/>
            <person name="Pitluck S."/>
            <person name="Chertkov O."/>
            <person name="Brettin T."/>
            <person name="Bruce D."/>
            <person name="Han C."/>
            <person name="Tapia R."/>
            <person name="Gilna P."/>
            <person name="Schmutz J."/>
            <person name="Larimer F."/>
            <person name="Land M."/>
            <person name="Hauser L."/>
            <person name="Kyrpides N."/>
            <person name="Kim E."/>
            <person name="Stahl D."/>
            <person name="Richardson P."/>
        </authorList>
    </citation>
    <scope>NUCLEOTIDE SEQUENCE [LARGE SCALE GENOMIC DNA]</scope>
    <source>
        <strain evidence="3">EF01-2</strain>
    </source>
</reference>
<dbReference type="Proteomes" id="UP000000374">
    <property type="component" value="Chromosome"/>
</dbReference>
<gene>
    <name evidence="2" type="ordered locus">Veis_0130</name>
</gene>
<dbReference type="AlphaFoldDB" id="A1WE65"/>
<dbReference type="GeneID" id="77174718"/>
<dbReference type="InterPro" id="IPR050708">
    <property type="entry name" value="T6SS_VgrG/RHS"/>
</dbReference>
<dbReference type="InterPro" id="IPR022385">
    <property type="entry name" value="Rhs_assc_core"/>
</dbReference>
<proteinExistence type="predicted"/>
<dbReference type="eggNOG" id="COG3209">
    <property type="taxonomic scope" value="Bacteria"/>
</dbReference>
<dbReference type="PANTHER" id="PTHR32305:SF15">
    <property type="entry name" value="PROTEIN RHSA-RELATED"/>
    <property type="match status" value="1"/>
</dbReference>